<protein>
    <submittedName>
        <fullName evidence="1">Sec-independent protein translocase component tatA/E</fullName>
    </submittedName>
</protein>
<gene>
    <name evidence="1" type="primary">tatA</name>
</gene>
<dbReference type="AlphaFoldDB" id="A0A888YLS0"/>
<sequence length="42" mass="4927">MRISIGQIIILLVISFLLFGDIQNLKHKFEGLIKKIKEFLKK</sequence>
<evidence type="ECO:0000313" key="1">
    <source>
        <dbReference type="EMBL" id="QRC76533.1"/>
    </source>
</evidence>
<reference evidence="1" key="1">
    <citation type="submission" date="2020-12" db="EMBL/GenBank/DDBJ databases">
        <title>Mitochondrial genome and phylogenomic analysis of Pseudo-nitzschia micropora (Bacillariophyceae, Bacillariophyta).</title>
        <authorList>
            <person name="Chen Y."/>
            <person name="Cui Z."/>
            <person name="Liu F."/>
            <person name="Chen N."/>
        </authorList>
    </citation>
    <scope>NUCLEOTIDE SEQUENCE</scope>
    <source>
        <strain evidence="1">CNS00133</strain>
    </source>
</reference>
<proteinExistence type="predicted"/>
<organism evidence="1">
    <name type="scientific">Pseudo-nitzschia micropora</name>
    <dbReference type="NCBI Taxonomy" id="186175"/>
    <lineage>
        <taxon>Eukaryota</taxon>
        <taxon>Sar</taxon>
        <taxon>Stramenopiles</taxon>
        <taxon>Ochrophyta</taxon>
        <taxon>Bacillariophyta</taxon>
        <taxon>Bacillariophyceae</taxon>
        <taxon>Bacillariophycidae</taxon>
        <taxon>Bacillariales</taxon>
        <taxon>Bacillariaceae</taxon>
        <taxon>Pseudo-nitzschia</taxon>
    </lineage>
</organism>
<accession>A0A888YLS0</accession>
<dbReference type="EMBL" id="MW423602">
    <property type="protein sequence ID" value="QRC76533.1"/>
    <property type="molecule type" value="Genomic_DNA"/>
</dbReference>
<dbReference type="RefSeq" id="YP_010120179.1">
    <property type="nucleotide sequence ID" value="NC_056171.1"/>
</dbReference>
<dbReference type="GeneID" id="65322038"/>
<name>A0A888YLS0_9STRA</name>
<keyword evidence="1" id="KW-0496">Mitochondrion</keyword>
<geneLocation type="mitochondrion" evidence="1"/>